<keyword evidence="3" id="KW-0732">Signal</keyword>
<feature type="region of interest" description="Disordered" evidence="1">
    <location>
        <begin position="394"/>
        <end position="425"/>
    </location>
</feature>
<feature type="transmembrane region" description="Helical" evidence="2">
    <location>
        <begin position="356"/>
        <end position="385"/>
    </location>
</feature>
<evidence type="ECO:0000313" key="6">
    <source>
        <dbReference type="Proteomes" id="UP000247810"/>
    </source>
</evidence>
<organism evidence="5 6">
    <name type="scientific">Aspergillus ellipticus CBS 707.79</name>
    <dbReference type="NCBI Taxonomy" id="1448320"/>
    <lineage>
        <taxon>Eukaryota</taxon>
        <taxon>Fungi</taxon>
        <taxon>Dikarya</taxon>
        <taxon>Ascomycota</taxon>
        <taxon>Pezizomycotina</taxon>
        <taxon>Eurotiomycetes</taxon>
        <taxon>Eurotiomycetidae</taxon>
        <taxon>Eurotiales</taxon>
        <taxon>Aspergillaceae</taxon>
        <taxon>Aspergillus</taxon>
        <taxon>Aspergillus subgen. Circumdati</taxon>
    </lineage>
</organism>
<dbReference type="Pfam" id="PF24854">
    <property type="entry name" value="DUF7728"/>
    <property type="match status" value="1"/>
</dbReference>
<evidence type="ECO:0000256" key="3">
    <source>
        <dbReference type="SAM" id="SignalP"/>
    </source>
</evidence>
<name>A0A319DRJ6_9EURO</name>
<dbReference type="PANTHER" id="PTHR40622:SF2">
    <property type="match status" value="1"/>
</dbReference>
<keyword evidence="2" id="KW-1133">Transmembrane helix</keyword>
<sequence length="435" mass="48582">MHLRSCLVGSALALGANALLVIPEVEDAIAPEADFPPAHPLEAYAPQQQQVELACTECPFPEVSDDGKVTWTDGFQTSLSLNFAIENGFLLANGRQIFPPPPPTLITAVQRRVSDGVETEPIPLGYAVEEMPLPTPPEDPMELVAVRFTVLDLDSRPVPLDTVALTLIHDPNSGELYMAKTEIEETTPDRVSWTQCRGKPKCLRRLLFDRMRSLFAAAKARMLGMGPKSKHCGGPHGSDHPRPPRPHHHHDEFDPDRMPLPPMDEEVTGFMEKFGRPHHHHGEFDPERMPPPPMDGEEAGFMEKFGRPHHHHHHHGFPPMDGEEHGFKFGHPHHHMHPHMHHGQWERTVHRVVRFIVVPAVLGVLAGLAASALGMLVGQIVVFMWQRFRRSTPKKSLEQGTVSEKQGLMTESSEELPPAYSDEEAEVEEVVVVKN</sequence>
<accession>A0A319DRJ6</accession>
<dbReference type="VEuPathDB" id="FungiDB:BO71DRAFT_436920"/>
<evidence type="ECO:0000256" key="2">
    <source>
        <dbReference type="SAM" id="Phobius"/>
    </source>
</evidence>
<feature type="domain" description="DUF7728" evidence="4">
    <location>
        <begin position="47"/>
        <end position="185"/>
    </location>
</feature>
<dbReference type="PANTHER" id="PTHR40622">
    <property type="match status" value="1"/>
</dbReference>
<evidence type="ECO:0000256" key="1">
    <source>
        <dbReference type="SAM" id="MobiDB-lite"/>
    </source>
</evidence>
<keyword evidence="6" id="KW-1185">Reference proteome</keyword>
<dbReference type="EMBL" id="KZ825797">
    <property type="protein sequence ID" value="PYI00120.1"/>
    <property type="molecule type" value="Genomic_DNA"/>
</dbReference>
<feature type="signal peptide" evidence="3">
    <location>
        <begin position="1"/>
        <end position="18"/>
    </location>
</feature>
<proteinExistence type="predicted"/>
<evidence type="ECO:0000259" key="4">
    <source>
        <dbReference type="Pfam" id="PF24854"/>
    </source>
</evidence>
<dbReference type="AlphaFoldDB" id="A0A319DRJ6"/>
<feature type="chain" id="PRO_5016252534" description="DUF7728 domain-containing protein" evidence="3">
    <location>
        <begin position="19"/>
        <end position="435"/>
    </location>
</feature>
<reference evidence="5 6" key="1">
    <citation type="submission" date="2018-02" db="EMBL/GenBank/DDBJ databases">
        <title>The genomes of Aspergillus section Nigri reveals drivers in fungal speciation.</title>
        <authorList>
            <consortium name="DOE Joint Genome Institute"/>
            <person name="Vesth T.C."/>
            <person name="Nybo J."/>
            <person name="Theobald S."/>
            <person name="Brandl J."/>
            <person name="Frisvad J.C."/>
            <person name="Nielsen K.F."/>
            <person name="Lyhne E.K."/>
            <person name="Kogle M.E."/>
            <person name="Kuo A."/>
            <person name="Riley R."/>
            <person name="Clum A."/>
            <person name="Nolan M."/>
            <person name="Lipzen A."/>
            <person name="Salamov A."/>
            <person name="Henrissat B."/>
            <person name="Wiebenga A."/>
            <person name="De vries R.P."/>
            <person name="Grigoriev I.V."/>
            <person name="Mortensen U.H."/>
            <person name="Andersen M.R."/>
            <person name="Baker S.E."/>
        </authorList>
    </citation>
    <scope>NUCLEOTIDE SEQUENCE [LARGE SCALE GENOMIC DNA]</scope>
    <source>
        <strain evidence="5 6">CBS 707.79</strain>
    </source>
</reference>
<evidence type="ECO:0000313" key="5">
    <source>
        <dbReference type="EMBL" id="PYI00120.1"/>
    </source>
</evidence>
<dbReference type="InterPro" id="IPR056145">
    <property type="entry name" value="DUF7728"/>
</dbReference>
<feature type="region of interest" description="Disordered" evidence="1">
    <location>
        <begin position="226"/>
        <end position="260"/>
    </location>
</feature>
<dbReference type="OrthoDB" id="5409353at2759"/>
<gene>
    <name evidence="5" type="ORF">BO71DRAFT_436920</name>
</gene>
<keyword evidence="2" id="KW-0472">Membrane</keyword>
<keyword evidence="2" id="KW-0812">Transmembrane</keyword>
<dbReference type="Proteomes" id="UP000247810">
    <property type="component" value="Unassembled WGS sequence"/>
</dbReference>
<protein>
    <recommendedName>
        <fullName evidence="4">DUF7728 domain-containing protein</fullName>
    </recommendedName>
</protein>